<reference evidence="2" key="1">
    <citation type="submission" date="2021-09" db="EMBL/GenBank/DDBJ databases">
        <title>The genome of Mauremys mutica provides insights into the evolution of semi-aquatic lifestyle.</title>
        <authorList>
            <person name="Gong S."/>
            <person name="Gao Y."/>
        </authorList>
    </citation>
    <scope>NUCLEOTIDE SEQUENCE</scope>
    <source>
        <strain evidence="2">MM-2020</strain>
        <tissue evidence="2">Muscle</tissue>
    </source>
</reference>
<protein>
    <submittedName>
        <fullName evidence="2">Uncharacterized protein</fullName>
    </submittedName>
</protein>
<feature type="signal peptide" evidence="1">
    <location>
        <begin position="1"/>
        <end position="19"/>
    </location>
</feature>
<dbReference type="Proteomes" id="UP000827986">
    <property type="component" value="Unassembled WGS sequence"/>
</dbReference>
<feature type="non-terminal residue" evidence="2">
    <location>
        <position position="1"/>
    </location>
</feature>
<sequence>PYISFSPVFFCFLVETFLAQQWCQDITDMKILLLPVATSFAKTLKKSDKTPVVQ</sequence>
<evidence type="ECO:0000313" key="3">
    <source>
        <dbReference type="Proteomes" id="UP000827986"/>
    </source>
</evidence>
<evidence type="ECO:0000256" key="1">
    <source>
        <dbReference type="SAM" id="SignalP"/>
    </source>
</evidence>
<keyword evidence="3" id="KW-1185">Reference proteome</keyword>
<accession>A0A9D3X365</accession>
<name>A0A9D3X365_9SAUR</name>
<proteinExistence type="predicted"/>
<organism evidence="2 3">
    <name type="scientific">Mauremys mutica</name>
    <name type="common">yellowpond turtle</name>
    <dbReference type="NCBI Taxonomy" id="74926"/>
    <lineage>
        <taxon>Eukaryota</taxon>
        <taxon>Metazoa</taxon>
        <taxon>Chordata</taxon>
        <taxon>Craniata</taxon>
        <taxon>Vertebrata</taxon>
        <taxon>Euteleostomi</taxon>
        <taxon>Archelosauria</taxon>
        <taxon>Testudinata</taxon>
        <taxon>Testudines</taxon>
        <taxon>Cryptodira</taxon>
        <taxon>Durocryptodira</taxon>
        <taxon>Testudinoidea</taxon>
        <taxon>Geoemydidae</taxon>
        <taxon>Geoemydinae</taxon>
        <taxon>Mauremys</taxon>
    </lineage>
</organism>
<feature type="non-terminal residue" evidence="2">
    <location>
        <position position="54"/>
    </location>
</feature>
<dbReference type="EMBL" id="JAHDVG010000482">
    <property type="protein sequence ID" value="KAH1172939.1"/>
    <property type="molecule type" value="Genomic_DNA"/>
</dbReference>
<evidence type="ECO:0000313" key="2">
    <source>
        <dbReference type="EMBL" id="KAH1172939.1"/>
    </source>
</evidence>
<keyword evidence="1" id="KW-0732">Signal</keyword>
<feature type="chain" id="PRO_5039636251" evidence="1">
    <location>
        <begin position="20"/>
        <end position="54"/>
    </location>
</feature>
<gene>
    <name evidence="2" type="ORF">KIL84_016778</name>
</gene>
<comment type="caution">
    <text evidence="2">The sequence shown here is derived from an EMBL/GenBank/DDBJ whole genome shotgun (WGS) entry which is preliminary data.</text>
</comment>
<dbReference type="AlphaFoldDB" id="A0A9D3X365"/>